<dbReference type="PhylomeDB" id="A0A0D2X3R5"/>
<feature type="region of interest" description="Disordered" evidence="1">
    <location>
        <begin position="226"/>
        <end position="299"/>
    </location>
</feature>
<dbReference type="Pfam" id="PF19250">
    <property type="entry name" value="DUF5898"/>
    <property type="match status" value="1"/>
</dbReference>
<keyword evidence="4" id="KW-1185">Reference proteome</keyword>
<dbReference type="PANTHER" id="PTHR34871:SF1">
    <property type="entry name" value="DUF5898 DOMAIN-CONTAINING PROTEIN"/>
    <property type="match status" value="1"/>
</dbReference>
<evidence type="ECO:0000259" key="2">
    <source>
        <dbReference type="Pfam" id="PF19250"/>
    </source>
</evidence>
<proteinExistence type="predicted"/>
<feature type="compositionally biased region" description="Low complexity" evidence="1">
    <location>
        <begin position="228"/>
        <end position="257"/>
    </location>
</feature>
<feature type="compositionally biased region" description="Low complexity" evidence="1">
    <location>
        <begin position="266"/>
        <end position="281"/>
    </location>
</feature>
<feature type="region of interest" description="Disordered" evidence="1">
    <location>
        <begin position="1"/>
        <end position="28"/>
    </location>
</feature>
<evidence type="ECO:0000256" key="1">
    <source>
        <dbReference type="SAM" id="MobiDB-lite"/>
    </source>
</evidence>
<dbReference type="OrthoDB" id="20660at2759"/>
<dbReference type="Proteomes" id="UP000008743">
    <property type="component" value="Unassembled WGS sequence"/>
</dbReference>
<evidence type="ECO:0000313" key="3">
    <source>
        <dbReference type="EMBL" id="KJE94769.1"/>
    </source>
</evidence>
<accession>A0A0D2X3R5</accession>
<feature type="compositionally biased region" description="Low complexity" evidence="1">
    <location>
        <begin position="1"/>
        <end position="25"/>
    </location>
</feature>
<dbReference type="SUPFAM" id="SSF56112">
    <property type="entry name" value="Protein kinase-like (PK-like)"/>
    <property type="match status" value="1"/>
</dbReference>
<dbReference type="InterPro" id="IPR045417">
    <property type="entry name" value="DUF5898"/>
</dbReference>
<protein>
    <recommendedName>
        <fullName evidence="2">DUF5898 domain-containing protein</fullName>
    </recommendedName>
</protein>
<gene>
    <name evidence="3" type="ORF">CAOG_005355</name>
</gene>
<feature type="domain" description="DUF5898" evidence="2">
    <location>
        <begin position="568"/>
        <end position="691"/>
    </location>
</feature>
<dbReference type="AlphaFoldDB" id="A0A0D2X3R5"/>
<dbReference type="InterPro" id="IPR011009">
    <property type="entry name" value="Kinase-like_dom_sf"/>
</dbReference>
<organism evidence="3 4">
    <name type="scientific">Capsaspora owczarzaki (strain ATCC 30864)</name>
    <dbReference type="NCBI Taxonomy" id="595528"/>
    <lineage>
        <taxon>Eukaryota</taxon>
        <taxon>Filasterea</taxon>
        <taxon>Capsaspora</taxon>
    </lineage>
</organism>
<evidence type="ECO:0000313" key="4">
    <source>
        <dbReference type="Proteomes" id="UP000008743"/>
    </source>
</evidence>
<dbReference type="InParanoid" id="A0A0D2X3R5"/>
<dbReference type="PANTHER" id="PTHR34871">
    <property type="entry name" value="DUF5898 DOMAIN-CONTAINING PROTEIN"/>
    <property type="match status" value="1"/>
</dbReference>
<sequence length="747" mass="82142">MASSSNSAHPAAAAAGLSPSDSSAASEEDDFLKRFESFSLALGPAEPAPPPLDPADVMRKYDELAKAVANLSLKEVKTDVEGVVEKVKPLYTAVGVVNDYIDYALTMFPTLTPMSAQFCLDSIQRPVKTYRKEVEALLKARLAESLQPMIAAKLMHPHASKDHKPATCEQAAEPFGCFELNLAERPTFAECGHANSEASVHLDVHSTLKTINLSLGLPIKMRAEWPHPSTTTADDAASSDTPSSAATSDALPSDAAAVRAGKGRQPASADPSSASSSPAPSFMSQKKGKQASGPATAASAPAIRPNFVITTMNGQPLLVVEVKCPTTHRVKGMYECKGGDLEPREVSDNNPDSDAVKHNTTLGHLQGQLYDYLRSPHEDFCMVPYFGILTTYHEWAVYWLADDQEQHLQDTPSCTTECATVSDVGEFKKIILELERRATVTTDAQWPSLKVVPTFGNVHNPAATSAKVFQQGEATRRLIRTRVFKWNDPDLVNVLQNVIFKAYHLSQLRFHPHFGESSSCLLYSNNQLTQTRTHGRVQLDFNTFSNKVVRSGYIFGGPKPTNVYCFVDLGRGRDGHAWLASPYTKLNHGVCVLKVRNPRVTSSLSATGEAALWREIWGSRHKNTLIANPFLETHSVDDAIYMPYVKMVGDVRLCEDEERRPILVAAARAVEHMASLGYRHKDVRWRHVGIYRIMGDDTLYAVLIDLSDVEKVFDKAEARNSMLAKLDIDESLLEKVSPTKSIKPREQ</sequence>
<reference evidence="4" key="1">
    <citation type="submission" date="2011-02" db="EMBL/GenBank/DDBJ databases">
        <title>The Genome Sequence of Capsaspora owczarzaki ATCC 30864.</title>
        <authorList>
            <person name="Russ C."/>
            <person name="Cuomo C."/>
            <person name="Burger G."/>
            <person name="Gray M.W."/>
            <person name="Holland P.W.H."/>
            <person name="King N."/>
            <person name="Lang F.B.F."/>
            <person name="Roger A.J."/>
            <person name="Ruiz-Trillo I."/>
            <person name="Young S.K."/>
            <person name="Zeng Q."/>
            <person name="Gargeya S."/>
            <person name="Alvarado L."/>
            <person name="Berlin A."/>
            <person name="Chapman S.B."/>
            <person name="Chen Z."/>
            <person name="Freedman E."/>
            <person name="Gellesch M."/>
            <person name="Goldberg J."/>
            <person name="Griggs A."/>
            <person name="Gujja S."/>
            <person name="Heilman E."/>
            <person name="Heiman D."/>
            <person name="Howarth C."/>
            <person name="Mehta T."/>
            <person name="Neiman D."/>
            <person name="Pearson M."/>
            <person name="Roberts A."/>
            <person name="Saif S."/>
            <person name="Shea T."/>
            <person name="Shenoy N."/>
            <person name="Sisk P."/>
            <person name="Stolte C."/>
            <person name="Sykes S."/>
            <person name="White J."/>
            <person name="Yandava C."/>
            <person name="Haas B."/>
            <person name="Nusbaum C."/>
            <person name="Birren B."/>
        </authorList>
    </citation>
    <scope>NUCLEOTIDE SEQUENCE</scope>
    <source>
        <strain evidence="4">ATCC 30864</strain>
    </source>
</reference>
<dbReference type="EMBL" id="KE346367">
    <property type="protein sequence ID" value="KJE94769.1"/>
    <property type="molecule type" value="Genomic_DNA"/>
</dbReference>
<name>A0A0D2X3R5_CAPO3</name>